<keyword evidence="3" id="KW-1185">Reference proteome</keyword>
<evidence type="ECO:0000313" key="3">
    <source>
        <dbReference type="Proteomes" id="UP000005496"/>
    </source>
</evidence>
<dbReference type="PIRSF" id="PIRSF001359">
    <property type="entry name" value="F_bP_aldolase_II"/>
    <property type="match status" value="1"/>
</dbReference>
<name>D6SKG7_9BACT</name>
<accession>D6SKG7</accession>
<feature type="binding site" evidence="1">
    <location>
        <position position="124"/>
    </location>
    <ligand>
        <name>Zn(2+)</name>
        <dbReference type="ChEBI" id="CHEBI:29105"/>
        <label>2</label>
    </ligand>
</feature>
<dbReference type="SUPFAM" id="SSF51569">
    <property type="entry name" value="Aldolase"/>
    <property type="match status" value="1"/>
</dbReference>
<dbReference type="Pfam" id="PF01116">
    <property type="entry name" value="F_bP_aldolase"/>
    <property type="match status" value="1"/>
</dbReference>
<feature type="binding site" evidence="1">
    <location>
        <position position="184"/>
    </location>
    <ligand>
        <name>Zn(2+)</name>
        <dbReference type="ChEBI" id="CHEBI:29105"/>
        <label>1</label>
        <note>catalytic</note>
    </ligand>
</feature>
<organism evidence="2 3">
    <name type="scientific">Desulfonatronospira thiodismutans ASO3-1</name>
    <dbReference type="NCBI Taxonomy" id="555779"/>
    <lineage>
        <taxon>Bacteria</taxon>
        <taxon>Pseudomonadati</taxon>
        <taxon>Thermodesulfobacteriota</taxon>
        <taxon>Desulfovibrionia</taxon>
        <taxon>Desulfovibrionales</taxon>
        <taxon>Desulfonatronovibrionaceae</taxon>
        <taxon>Desulfonatronospira</taxon>
    </lineage>
</organism>
<dbReference type="EMBL" id="ACJN02000001">
    <property type="protein sequence ID" value="EFI36370.1"/>
    <property type="molecule type" value="Genomic_DNA"/>
</dbReference>
<dbReference type="InterPro" id="IPR050246">
    <property type="entry name" value="Class_II_FBP_aldolase"/>
</dbReference>
<dbReference type="InterPro" id="IPR013785">
    <property type="entry name" value="Aldolase_TIM"/>
</dbReference>
<dbReference type="InterPro" id="IPR000771">
    <property type="entry name" value="FBA_II"/>
</dbReference>
<reference evidence="2" key="1">
    <citation type="submission" date="2010-05" db="EMBL/GenBank/DDBJ databases">
        <title>The draft genome of Desulfonatronospira thiodismutans ASO3-1.</title>
        <authorList>
            <consortium name="US DOE Joint Genome Institute (JGI-PGF)"/>
            <person name="Lucas S."/>
            <person name="Copeland A."/>
            <person name="Lapidus A."/>
            <person name="Cheng J.-F."/>
            <person name="Bruce D."/>
            <person name="Goodwin L."/>
            <person name="Pitluck S."/>
            <person name="Chertkov O."/>
            <person name="Brettin T."/>
            <person name="Detter J.C."/>
            <person name="Han C."/>
            <person name="Land M.L."/>
            <person name="Hauser L."/>
            <person name="Kyrpides N."/>
            <person name="Mikhailova N."/>
            <person name="Muyzer G."/>
            <person name="Woyke T."/>
        </authorList>
    </citation>
    <scope>NUCLEOTIDE SEQUENCE [LARGE SCALE GENOMIC DNA]</scope>
    <source>
        <strain evidence="2">ASO3-1</strain>
    </source>
</reference>
<dbReference type="GO" id="GO:0008270">
    <property type="term" value="F:zinc ion binding"/>
    <property type="evidence" value="ECO:0007669"/>
    <property type="project" value="InterPro"/>
</dbReference>
<sequence length="256" mass="28748">MELMPPPGAVGCFSVYSSECIEAVISAAELECRPAIVSMDQNVIKDTQLDEMAREAFHMARASSVPISVHLNHAESLEGIKVGLDLGFSSVMFDGSNLDFDENIRQTCEARIMAHAYGSEIEGEYGMLCITNEDLEKINQFLRKTMVDYLAFSADKSMTMQKQKQSLLTFKQLVKESGVPLVLHGASNIDQILLKKFQVSGVRKINVHSEILKAMKDYQYEINMSCHKVSQAIYKSEIKKIIKQVVQNKIKQFLLD</sequence>
<dbReference type="AlphaFoldDB" id="D6SKG7"/>
<dbReference type="PANTHER" id="PTHR30304">
    <property type="entry name" value="D-TAGATOSE-1,6-BISPHOSPHATE ALDOLASE"/>
    <property type="match status" value="1"/>
</dbReference>
<proteinExistence type="predicted"/>
<dbReference type="PANTHER" id="PTHR30304:SF0">
    <property type="entry name" value="D-TAGATOSE-1,6-BISPHOSPHATE ALDOLASE SUBUNIT GATY-RELATED"/>
    <property type="match status" value="1"/>
</dbReference>
<evidence type="ECO:0000256" key="1">
    <source>
        <dbReference type="PIRSR" id="PIRSR001359-3"/>
    </source>
</evidence>
<keyword evidence="1" id="KW-0862">Zinc</keyword>
<dbReference type="Gene3D" id="3.20.20.70">
    <property type="entry name" value="Aldolase class I"/>
    <property type="match status" value="1"/>
</dbReference>
<gene>
    <name evidence="2" type="ORF">Dthio_PD3841</name>
</gene>
<dbReference type="Proteomes" id="UP000005496">
    <property type="component" value="Unassembled WGS sequence"/>
</dbReference>
<dbReference type="GO" id="GO:0016832">
    <property type="term" value="F:aldehyde-lyase activity"/>
    <property type="evidence" value="ECO:0007669"/>
    <property type="project" value="InterPro"/>
</dbReference>
<comment type="caution">
    <text evidence="2">The sequence shown here is derived from an EMBL/GenBank/DDBJ whole genome shotgun (WGS) entry which is preliminary data.</text>
</comment>
<feature type="binding site" evidence="1">
    <location>
        <position position="73"/>
    </location>
    <ligand>
        <name>Zn(2+)</name>
        <dbReference type="ChEBI" id="CHEBI:29105"/>
        <label>1</label>
        <note>catalytic</note>
    </ligand>
</feature>
<comment type="cofactor">
    <cofactor evidence="1">
        <name>Zn(2+)</name>
        <dbReference type="ChEBI" id="CHEBI:29105"/>
    </cofactor>
    <text evidence="1">Binds 2 Zn(2+) ions per subunit. One is catalytic and the other provides a structural contribution.</text>
</comment>
<keyword evidence="1" id="KW-0479">Metal-binding</keyword>
<protein>
    <submittedName>
        <fullName evidence="2">Ketose-bisphosphate aldolase class-II</fullName>
    </submittedName>
</protein>
<dbReference type="eggNOG" id="COG0191">
    <property type="taxonomic scope" value="Bacteria"/>
</dbReference>
<dbReference type="GO" id="GO:0005975">
    <property type="term" value="P:carbohydrate metabolic process"/>
    <property type="evidence" value="ECO:0007669"/>
    <property type="project" value="InterPro"/>
</dbReference>
<feature type="binding site" evidence="1">
    <location>
        <position position="94"/>
    </location>
    <ligand>
        <name>Zn(2+)</name>
        <dbReference type="ChEBI" id="CHEBI:29105"/>
        <label>2</label>
    </ligand>
</feature>
<evidence type="ECO:0000313" key="2">
    <source>
        <dbReference type="EMBL" id="EFI36370.1"/>
    </source>
</evidence>